<evidence type="ECO:0000256" key="1">
    <source>
        <dbReference type="SAM" id="MobiDB-lite"/>
    </source>
</evidence>
<proteinExistence type="predicted"/>
<dbReference type="EMBL" id="CP011389">
    <property type="protein sequence ID" value="AKH18269.1"/>
    <property type="molecule type" value="Genomic_DNA"/>
</dbReference>
<evidence type="ECO:0000313" key="2">
    <source>
        <dbReference type="EMBL" id="AKH18269.1"/>
    </source>
</evidence>
<name>A0A0F7JSB8_9DEIO</name>
<accession>A0A0F7JSB8</accession>
<organism evidence="2 3">
    <name type="scientific">Deinococcus soli</name>
    <name type="common">ex Cha et al. 2016</name>
    <dbReference type="NCBI Taxonomy" id="1309411"/>
    <lineage>
        <taxon>Bacteria</taxon>
        <taxon>Thermotogati</taxon>
        <taxon>Deinococcota</taxon>
        <taxon>Deinococci</taxon>
        <taxon>Deinococcales</taxon>
        <taxon>Deinococcaceae</taxon>
        <taxon>Deinococcus</taxon>
    </lineage>
</organism>
<sequence length="151" mass="16889">MREDVKRRKKLLAALVEQRAQQLEQQGLGMAVLGLNVTVYGTEAGAYARSENLLRGLHVTAKRARRGLVQFRVWNTAPYAPLVEYGTYGDRTSPAEAQQRASAPGAQPTPLVTGRSGVNYTQPSLAHTRALVWMLERLRLDVKGTWFRAWQ</sequence>
<feature type="region of interest" description="Disordered" evidence="1">
    <location>
        <begin position="93"/>
        <end position="115"/>
    </location>
</feature>
<gene>
    <name evidence="2" type="ORF">SY84_01590</name>
</gene>
<dbReference type="PATRIC" id="fig|1309411.5.peg.330"/>
<protein>
    <submittedName>
        <fullName evidence="2">Uncharacterized protein</fullName>
    </submittedName>
</protein>
<reference evidence="2 3" key="1">
    <citation type="submission" date="2015-01" db="EMBL/GenBank/DDBJ databases">
        <title>Deinococcus soli/N5/whole genome sequencing.</title>
        <authorList>
            <person name="Kim M.K."/>
            <person name="Srinivasan S."/>
            <person name="Lee J.-J."/>
        </authorList>
    </citation>
    <scope>NUCLEOTIDE SEQUENCE [LARGE SCALE GENOMIC DNA]</scope>
    <source>
        <strain evidence="2 3">N5</strain>
    </source>
</reference>
<dbReference type="Proteomes" id="UP000034024">
    <property type="component" value="Chromosome"/>
</dbReference>
<keyword evidence="3" id="KW-1185">Reference proteome</keyword>
<dbReference type="AlphaFoldDB" id="A0A0F7JSB8"/>
<dbReference type="KEGG" id="dch:SY84_01590"/>
<evidence type="ECO:0000313" key="3">
    <source>
        <dbReference type="Proteomes" id="UP000034024"/>
    </source>
</evidence>